<proteinExistence type="predicted"/>
<feature type="chain" id="PRO_5046283481" description="Lipoprotein" evidence="2">
    <location>
        <begin position="35"/>
        <end position="254"/>
    </location>
</feature>
<dbReference type="Proteomes" id="UP001602245">
    <property type="component" value="Unassembled WGS sequence"/>
</dbReference>
<accession>A0ABW6WN72</accession>
<keyword evidence="2" id="KW-0732">Signal</keyword>
<dbReference type="RefSeq" id="WP_020514751.1">
    <property type="nucleotide sequence ID" value="NZ_JBIAZU010000006.1"/>
</dbReference>
<sequence length="254" mass="25769">MAKPGKTMRGPAPALIGAATALLLAVTACGSSSAPSGQTSDVQTPSGMLPTSASAAAAPSPVAAAAPGPKEITTSAGTFKVSLYKLRKLTAADGLEMPAGYAQTLVILSVNLATKSDDPVQVPLDESFHLAVRKTKLDGALSYATGAAAPMDPAQCAEIPAAPDFCGPNLTNTNDPSRVITSKCNCYWTDAEGVNLTGRETVYGGKDPAYLLLDAGIVLKDAQLQLTDFAVLHIGALETGQPASLDGPMEVVTG</sequence>
<comment type="caution">
    <text evidence="3">The sequence shown here is derived from an EMBL/GenBank/DDBJ whole genome shotgun (WGS) entry which is preliminary data.</text>
</comment>
<dbReference type="EMBL" id="JBIAZU010000006">
    <property type="protein sequence ID" value="MFF5294443.1"/>
    <property type="molecule type" value="Genomic_DNA"/>
</dbReference>
<evidence type="ECO:0008006" key="5">
    <source>
        <dbReference type="Google" id="ProtNLM"/>
    </source>
</evidence>
<evidence type="ECO:0000256" key="1">
    <source>
        <dbReference type="SAM" id="MobiDB-lite"/>
    </source>
</evidence>
<evidence type="ECO:0000256" key="2">
    <source>
        <dbReference type="SAM" id="SignalP"/>
    </source>
</evidence>
<keyword evidence="4" id="KW-1185">Reference proteome</keyword>
<feature type="compositionally biased region" description="Polar residues" evidence="1">
    <location>
        <begin position="34"/>
        <end position="51"/>
    </location>
</feature>
<protein>
    <recommendedName>
        <fullName evidence="5">Lipoprotein</fullName>
    </recommendedName>
</protein>
<evidence type="ECO:0000313" key="4">
    <source>
        <dbReference type="Proteomes" id="UP001602245"/>
    </source>
</evidence>
<feature type="region of interest" description="Disordered" evidence="1">
    <location>
        <begin position="34"/>
        <end position="54"/>
    </location>
</feature>
<feature type="signal peptide" evidence="2">
    <location>
        <begin position="1"/>
        <end position="34"/>
    </location>
</feature>
<reference evidence="3 4" key="1">
    <citation type="submission" date="2024-10" db="EMBL/GenBank/DDBJ databases">
        <title>The Natural Products Discovery Center: Release of the First 8490 Sequenced Strains for Exploring Actinobacteria Biosynthetic Diversity.</title>
        <authorList>
            <person name="Kalkreuter E."/>
            <person name="Kautsar S.A."/>
            <person name="Yang D."/>
            <person name="Bader C.D."/>
            <person name="Teijaro C.N."/>
            <person name="Fluegel L."/>
            <person name="Davis C.M."/>
            <person name="Simpson J.R."/>
            <person name="Lauterbach L."/>
            <person name="Steele A.D."/>
            <person name="Gui C."/>
            <person name="Meng S."/>
            <person name="Li G."/>
            <person name="Viehrig K."/>
            <person name="Ye F."/>
            <person name="Su P."/>
            <person name="Kiefer A.F."/>
            <person name="Nichols A."/>
            <person name="Cepeda A.J."/>
            <person name="Yan W."/>
            <person name="Fan B."/>
            <person name="Jiang Y."/>
            <person name="Adhikari A."/>
            <person name="Zheng C.-J."/>
            <person name="Schuster L."/>
            <person name="Cowan T.M."/>
            <person name="Smanski M.J."/>
            <person name="Chevrette M.G."/>
            <person name="De Carvalho L.P.S."/>
            <person name="Shen B."/>
        </authorList>
    </citation>
    <scope>NUCLEOTIDE SEQUENCE [LARGE SCALE GENOMIC DNA]</scope>
    <source>
        <strain evidence="3 4">NPDC000087</strain>
    </source>
</reference>
<evidence type="ECO:0000313" key="3">
    <source>
        <dbReference type="EMBL" id="MFF5294443.1"/>
    </source>
</evidence>
<gene>
    <name evidence="3" type="ORF">ACFY35_33820</name>
</gene>
<name>A0ABW6WN72_9ACTN</name>
<organism evidence="3 4">
    <name type="scientific">Paractinoplanes globisporus</name>
    <dbReference type="NCBI Taxonomy" id="113565"/>
    <lineage>
        <taxon>Bacteria</taxon>
        <taxon>Bacillati</taxon>
        <taxon>Actinomycetota</taxon>
        <taxon>Actinomycetes</taxon>
        <taxon>Micromonosporales</taxon>
        <taxon>Micromonosporaceae</taxon>
        <taxon>Paractinoplanes</taxon>
    </lineage>
</organism>
<dbReference type="PROSITE" id="PS51257">
    <property type="entry name" value="PROKAR_LIPOPROTEIN"/>
    <property type="match status" value="1"/>
</dbReference>